<dbReference type="AlphaFoldDB" id="A0A5J4WVX2"/>
<comment type="caution">
    <text evidence="2">The sequence shown here is derived from an EMBL/GenBank/DDBJ whole genome shotgun (WGS) entry which is preliminary data.</text>
</comment>
<keyword evidence="1" id="KW-0812">Transmembrane</keyword>
<dbReference type="Proteomes" id="UP000324800">
    <property type="component" value="Unassembled WGS sequence"/>
</dbReference>
<evidence type="ECO:0000313" key="2">
    <source>
        <dbReference type="EMBL" id="KAA6399154.1"/>
    </source>
</evidence>
<organism evidence="2 3">
    <name type="scientific">Streblomastix strix</name>
    <dbReference type="NCBI Taxonomy" id="222440"/>
    <lineage>
        <taxon>Eukaryota</taxon>
        <taxon>Metamonada</taxon>
        <taxon>Preaxostyla</taxon>
        <taxon>Oxymonadida</taxon>
        <taxon>Streblomastigidae</taxon>
        <taxon>Streblomastix</taxon>
    </lineage>
</organism>
<sequence>MKKVVQNAILIIIITVIITVIIVLKGAIIITVRSQKQLSGKWELWIQAVRRANAIDSINVPRQRLGLTIARSSGANFETLTLDQSTEDWLSSSLMVLFSYSPSLDIPLQLLPSSSIKSSQFGFDPLTPYQINLCSAEDAISHIVGKYGIRNLGSFFARTLLRGIGR</sequence>
<evidence type="ECO:0000256" key="1">
    <source>
        <dbReference type="SAM" id="Phobius"/>
    </source>
</evidence>
<keyword evidence="1" id="KW-1133">Transmembrane helix</keyword>
<dbReference type="EMBL" id="SNRW01000809">
    <property type="protein sequence ID" value="KAA6399154.1"/>
    <property type="molecule type" value="Genomic_DNA"/>
</dbReference>
<name>A0A5J4WVX2_9EUKA</name>
<reference evidence="2 3" key="1">
    <citation type="submission" date="2019-03" db="EMBL/GenBank/DDBJ databases">
        <title>Single cell metagenomics reveals metabolic interactions within the superorganism composed of flagellate Streblomastix strix and complex community of Bacteroidetes bacteria on its surface.</title>
        <authorList>
            <person name="Treitli S.C."/>
            <person name="Kolisko M."/>
            <person name="Husnik F."/>
            <person name="Keeling P."/>
            <person name="Hampl V."/>
        </authorList>
    </citation>
    <scope>NUCLEOTIDE SEQUENCE [LARGE SCALE GENOMIC DNA]</scope>
    <source>
        <strain evidence="2">ST1C</strain>
    </source>
</reference>
<evidence type="ECO:0000313" key="3">
    <source>
        <dbReference type="Proteomes" id="UP000324800"/>
    </source>
</evidence>
<protein>
    <submittedName>
        <fullName evidence="2">Uncharacterized protein</fullName>
    </submittedName>
</protein>
<proteinExistence type="predicted"/>
<keyword evidence="1" id="KW-0472">Membrane</keyword>
<gene>
    <name evidence="2" type="ORF">EZS28_005317</name>
</gene>
<feature type="transmembrane region" description="Helical" evidence="1">
    <location>
        <begin position="6"/>
        <end position="32"/>
    </location>
</feature>
<accession>A0A5J4WVX2</accession>